<evidence type="ECO:0000313" key="4">
    <source>
        <dbReference type="EMBL" id="MBX0297936.1"/>
    </source>
</evidence>
<dbReference type="InterPro" id="IPR013321">
    <property type="entry name" value="Arc_rbn_hlx_hlx"/>
</dbReference>
<gene>
    <name evidence="4" type="ORF">EGH23_24020</name>
</gene>
<dbReference type="CDD" id="cd22231">
    <property type="entry name" value="RHH_NikR_HicB-like"/>
    <property type="match status" value="1"/>
</dbReference>
<comment type="caution">
    <text evidence="4">The sequence shown here is derived from an EMBL/GenBank/DDBJ whole genome shotgun (WGS) entry which is preliminary data.</text>
</comment>
<dbReference type="InterPro" id="IPR002145">
    <property type="entry name" value="CopG"/>
</dbReference>
<dbReference type="Gene3D" id="1.10.1220.10">
    <property type="entry name" value="Met repressor-like"/>
    <property type="match status" value="1"/>
</dbReference>
<dbReference type="EMBL" id="RKLT01000033">
    <property type="protein sequence ID" value="MBX0297936.1"/>
    <property type="molecule type" value="Genomic_DNA"/>
</dbReference>
<dbReference type="AlphaFoldDB" id="A0AAW4PHI2"/>
<evidence type="ECO:0000313" key="5">
    <source>
        <dbReference type="Proteomes" id="UP001430455"/>
    </source>
</evidence>
<accession>A0AAW4PHI2</accession>
<organism evidence="4 5">
    <name type="scientific">Haloarcula nitratireducens</name>
    <dbReference type="NCBI Taxonomy" id="2487749"/>
    <lineage>
        <taxon>Archaea</taxon>
        <taxon>Methanobacteriati</taxon>
        <taxon>Methanobacteriota</taxon>
        <taxon>Stenosarchaea group</taxon>
        <taxon>Halobacteria</taxon>
        <taxon>Halobacteriales</taxon>
        <taxon>Haloarculaceae</taxon>
        <taxon>Haloarcula</taxon>
    </lineage>
</organism>
<evidence type="ECO:0000256" key="1">
    <source>
        <dbReference type="SAM" id="Coils"/>
    </source>
</evidence>
<dbReference type="Proteomes" id="UP001430455">
    <property type="component" value="Unassembled WGS sequence"/>
</dbReference>
<dbReference type="GO" id="GO:0006355">
    <property type="term" value="P:regulation of DNA-templated transcription"/>
    <property type="evidence" value="ECO:0007669"/>
    <property type="project" value="InterPro"/>
</dbReference>
<dbReference type="RefSeq" id="WP_220582518.1">
    <property type="nucleotide sequence ID" value="NZ_RKLT01000033.1"/>
</dbReference>
<proteinExistence type="predicted"/>
<feature type="region of interest" description="Disordered" evidence="2">
    <location>
        <begin position="1"/>
        <end position="20"/>
    </location>
</feature>
<name>A0AAW4PHI2_9EURY</name>
<keyword evidence="1" id="KW-0175">Coiled coil</keyword>
<keyword evidence="5" id="KW-1185">Reference proteome</keyword>
<reference evidence="4 5" key="1">
    <citation type="submission" date="2021-06" db="EMBL/GenBank/DDBJ databases">
        <title>Halomicroarcula sp. a new haloarchaeum isolated from saline soil.</title>
        <authorList>
            <person name="Duran-Viseras A."/>
            <person name="Sanchez-Porro C."/>
            <person name="Ventosa A."/>
        </authorList>
    </citation>
    <scope>NUCLEOTIDE SEQUENCE [LARGE SCALE GENOMIC DNA]</scope>
    <source>
        <strain evidence="4 5">F27</strain>
    </source>
</reference>
<feature type="coiled-coil region" evidence="1">
    <location>
        <begin position="169"/>
        <end position="196"/>
    </location>
</feature>
<dbReference type="Pfam" id="PF01402">
    <property type="entry name" value="RHH_1"/>
    <property type="match status" value="1"/>
</dbReference>
<evidence type="ECO:0000259" key="3">
    <source>
        <dbReference type="Pfam" id="PF01402"/>
    </source>
</evidence>
<evidence type="ECO:0000256" key="2">
    <source>
        <dbReference type="SAM" id="MobiDB-lite"/>
    </source>
</evidence>
<sequence length="197" mass="21958">MEPTEISNRQDSRQEDAATTSCAVCGTTNELKIYPIEQTATESGQQGPTQITLCNSHALLAKAYDLNADTTDGDSVGHQLSHQETQKITARVPKPLLEALDEVAGNRGLTRSELIRDFFEQSIRAAEAEAELDDFLYRLADLRAQNNQLIQALNDQHAGTEPDHTELTVDEHSADIEFLKQRIERLESLLEQTIEKL</sequence>
<feature type="domain" description="Ribbon-helix-helix protein CopG" evidence="3">
    <location>
        <begin position="87"/>
        <end position="121"/>
    </location>
</feature>
<protein>
    <submittedName>
        <fullName evidence="4">Ribbon-helix-helix protein, CopG family</fullName>
    </submittedName>
</protein>